<gene>
    <name evidence="3" type="ORF">NF717_06205</name>
</gene>
<feature type="non-terminal residue" evidence="3">
    <location>
        <position position="205"/>
    </location>
</feature>
<keyword evidence="4" id="KW-1185">Reference proteome</keyword>
<proteinExistence type="predicted"/>
<evidence type="ECO:0000313" key="4">
    <source>
        <dbReference type="Proteomes" id="UP001153199"/>
    </source>
</evidence>
<evidence type="ECO:0000259" key="2">
    <source>
        <dbReference type="Pfam" id="PF06458"/>
    </source>
</evidence>
<dbReference type="Proteomes" id="UP001153199">
    <property type="component" value="Unassembled WGS sequence"/>
</dbReference>
<evidence type="ECO:0000313" key="3">
    <source>
        <dbReference type="EMBL" id="MDG6145250.1"/>
    </source>
</evidence>
<sequence>MDNIVLKGSIGQTYTSEQKEFEGYTFKEVQGNPTGSFTNQEQTITYIYTKIPVKVAGDVIVQYVDESGKKLSNDEKLTGKVGETYTSEQKEFEGYTLKEVQGNPTGTFTDRKETITYVYTKLPVKGETVTVKYTGDDGKKIAEDTVLTGNIGEKYVSTPKELSGYSIKGVQGNPKGVFTHAKQEVKYLYTKNQAHQINLPATGEG</sequence>
<dbReference type="AlphaFoldDB" id="A0A9X4NZY0"/>
<protein>
    <submittedName>
        <fullName evidence="3">MucBP domain-containing protein</fullName>
    </submittedName>
</protein>
<keyword evidence="1" id="KW-0677">Repeat</keyword>
<evidence type="ECO:0000256" key="1">
    <source>
        <dbReference type="ARBA" id="ARBA00022737"/>
    </source>
</evidence>
<reference evidence="3" key="1">
    <citation type="submission" date="2022-06" db="EMBL/GenBank/DDBJ databases">
        <title>Lactococcus from bovine mastitis in China.</title>
        <authorList>
            <person name="Lin Y."/>
            <person name="Han B."/>
        </authorList>
    </citation>
    <scope>NUCLEOTIDE SEQUENCE</scope>
    <source>
        <strain evidence="3">Ningxia-I-26</strain>
    </source>
</reference>
<organism evidence="3 4">
    <name type="scientific">Lactococcus formosensis</name>
    <dbReference type="NCBI Taxonomy" id="1281486"/>
    <lineage>
        <taxon>Bacteria</taxon>
        <taxon>Bacillati</taxon>
        <taxon>Bacillota</taxon>
        <taxon>Bacilli</taxon>
        <taxon>Lactobacillales</taxon>
        <taxon>Streptococcaceae</taxon>
        <taxon>Lactococcus</taxon>
    </lineage>
</organism>
<dbReference type="InterPro" id="IPR009459">
    <property type="entry name" value="MucBP_dom"/>
</dbReference>
<dbReference type="EMBL" id="JAMWFV010000006">
    <property type="protein sequence ID" value="MDG6145250.1"/>
    <property type="molecule type" value="Genomic_DNA"/>
</dbReference>
<accession>A0A9X4NZY0</accession>
<feature type="domain" description="MucBP" evidence="2">
    <location>
        <begin position="4"/>
        <end position="49"/>
    </location>
</feature>
<feature type="domain" description="MucBP" evidence="2">
    <location>
        <begin position="59"/>
        <end position="120"/>
    </location>
</feature>
<feature type="domain" description="MucBP" evidence="2">
    <location>
        <begin position="128"/>
        <end position="190"/>
    </location>
</feature>
<dbReference type="Gene3D" id="3.10.20.320">
    <property type="entry name" value="Putative peptidoglycan bound protein (lpxtg motif)"/>
    <property type="match status" value="3"/>
</dbReference>
<comment type="caution">
    <text evidence="3">The sequence shown here is derived from an EMBL/GenBank/DDBJ whole genome shotgun (WGS) entry which is preliminary data.</text>
</comment>
<name>A0A9X4NZY0_9LACT</name>
<dbReference type="RefSeq" id="WP_279369053.1">
    <property type="nucleotide sequence ID" value="NZ_JAMWFV010000006.1"/>
</dbReference>
<dbReference type="Pfam" id="PF06458">
    <property type="entry name" value="MucBP"/>
    <property type="match status" value="3"/>
</dbReference>